<evidence type="ECO:0000313" key="1">
    <source>
        <dbReference type="EMBL" id="GFS42088.1"/>
    </source>
</evidence>
<keyword evidence="2" id="KW-1185">Reference proteome</keyword>
<protein>
    <submittedName>
        <fullName evidence="1">Uncharacterized protein</fullName>
    </submittedName>
</protein>
<proteinExistence type="predicted"/>
<comment type="caution">
    <text evidence="1">The sequence shown here is derived from an EMBL/GenBank/DDBJ whole genome shotgun (WGS) entry which is preliminary data.</text>
</comment>
<sequence length="117" mass="13199">MFGVKHKNNNESSNYCVWNFAPKHTFAGKNVLEIATCTAACIFNEGFLPVLKVIEVMGVTIDQTARDYADTVDNARILEAEKTAQANCKEARILRRAPKLLKMIILRKRKDCSMHQA</sequence>
<gene>
    <name evidence="1" type="primary">ALC62_02265</name>
    <name evidence="1" type="ORF">TNIN_49981</name>
</gene>
<organism evidence="1 2">
    <name type="scientific">Trichonephila inaurata madagascariensis</name>
    <dbReference type="NCBI Taxonomy" id="2747483"/>
    <lineage>
        <taxon>Eukaryota</taxon>
        <taxon>Metazoa</taxon>
        <taxon>Ecdysozoa</taxon>
        <taxon>Arthropoda</taxon>
        <taxon>Chelicerata</taxon>
        <taxon>Arachnida</taxon>
        <taxon>Araneae</taxon>
        <taxon>Araneomorphae</taxon>
        <taxon>Entelegynae</taxon>
        <taxon>Araneoidea</taxon>
        <taxon>Nephilidae</taxon>
        <taxon>Trichonephila</taxon>
        <taxon>Trichonephila inaurata</taxon>
    </lineage>
</organism>
<accession>A0A8X6IDW4</accession>
<name>A0A8X6IDW4_9ARAC</name>
<dbReference type="OrthoDB" id="7694786at2759"/>
<reference evidence="1" key="1">
    <citation type="submission" date="2020-08" db="EMBL/GenBank/DDBJ databases">
        <title>Multicomponent nature underlies the extraordinary mechanical properties of spider dragline silk.</title>
        <authorList>
            <person name="Kono N."/>
            <person name="Nakamura H."/>
            <person name="Mori M."/>
            <person name="Yoshida Y."/>
            <person name="Ohtoshi R."/>
            <person name="Malay A.D."/>
            <person name="Moran D.A.P."/>
            <person name="Tomita M."/>
            <person name="Numata K."/>
            <person name="Arakawa K."/>
        </authorList>
    </citation>
    <scope>NUCLEOTIDE SEQUENCE</scope>
</reference>
<dbReference type="EMBL" id="BMAV01025513">
    <property type="protein sequence ID" value="GFS42088.1"/>
    <property type="molecule type" value="Genomic_DNA"/>
</dbReference>
<dbReference type="AlphaFoldDB" id="A0A8X6IDW4"/>
<dbReference type="Proteomes" id="UP000886998">
    <property type="component" value="Unassembled WGS sequence"/>
</dbReference>
<evidence type="ECO:0000313" key="2">
    <source>
        <dbReference type="Proteomes" id="UP000886998"/>
    </source>
</evidence>